<dbReference type="Pfam" id="PF16316">
    <property type="entry name" value="DUF4956"/>
    <property type="match status" value="1"/>
</dbReference>
<dbReference type="EMBL" id="JQ844222">
    <property type="protein sequence ID" value="AGS53129.1"/>
    <property type="molecule type" value="Genomic_DNA"/>
</dbReference>
<dbReference type="AlphaFoldDB" id="A0A806KQI8"/>
<evidence type="ECO:0000313" key="2">
    <source>
        <dbReference type="EMBL" id="AGS53129.1"/>
    </source>
</evidence>
<proteinExistence type="predicted"/>
<accession>A0A806KQI8</accession>
<evidence type="ECO:0000256" key="1">
    <source>
        <dbReference type="SAM" id="Phobius"/>
    </source>
</evidence>
<protein>
    <recommendedName>
        <fullName evidence="3">DUF4956 domain-containing protein</fullName>
    </recommendedName>
</protein>
<feature type="transmembrane region" description="Helical" evidence="1">
    <location>
        <begin position="107"/>
        <end position="140"/>
    </location>
</feature>
<sequence length="223" mass="24271">MIDSIRDIIRENLEATSVYEATSLEGALATLLVALACAAVIYLVYRFFYRGVVYSENFNALLVMACLVTAFIIQTIATNLVLSLGMVGALSIVRFRSAIKEPLDVGFVFWSVAAGLTAGARLYPVALVGTLFIAVLYIALSFMRAGRRKYLVIVRLDPSAEDAVKAALKKYRTSLKNKTRTSQTLEMTVEIGAKGGEDAQRDIIGIDGVLDCALMEYSGDYAN</sequence>
<name>A0A806KQI8_9BACT</name>
<keyword evidence="1" id="KW-1133">Transmembrane helix</keyword>
<feature type="transmembrane region" description="Helical" evidence="1">
    <location>
        <begin position="27"/>
        <end position="48"/>
    </location>
</feature>
<evidence type="ECO:0008006" key="3">
    <source>
        <dbReference type="Google" id="ProtNLM"/>
    </source>
</evidence>
<reference evidence="2" key="1">
    <citation type="submission" date="2012-03" db="EMBL/GenBank/DDBJ databases">
        <title>Functional metagenomics reveals considerable lignocellulase gene clusters in the gut microbiome of a wood-feeding higher termite.</title>
        <authorList>
            <person name="Liu N."/>
        </authorList>
    </citation>
    <scope>NUCLEOTIDE SEQUENCE</scope>
</reference>
<feature type="transmembrane region" description="Helical" evidence="1">
    <location>
        <begin position="60"/>
        <end position="87"/>
    </location>
</feature>
<keyword evidence="1" id="KW-0472">Membrane</keyword>
<keyword evidence="1" id="KW-0812">Transmembrane</keyword>
<organism evidence="2">
    <name type="scientific">uncultured bacterium contig00040</name>
    <dbReference type="NCBI Taxonomy" id="1181528"/>
    <lineage>
        <taxon>Bacteria</taxon>
        <taxon>environmental samples</taxon>
    </lineage>
</organism>
<dbReference type="InterPro" id="IPR032531">
    <property type="entry name" value="DUF4956"/>
</dbReference>